<dbReference type="InterPro" id="IPR050052">
    <property type="entry name" value="ATP-dep_Clp_protease_ClpX"/>
</dbReference>
<dbReference type="InterPro" id="IPR004491">
    <property type="entry name" value="HslU"/>
</dbReference>
<keyword evidence="8" id="KW-0378">Hydrolase</keyword>
<dbReference type="GO" id="GO:0006508">
    <property type="term" value="P:proteolysis"/>
    <property type="evidence" value="ECO:0007669"/>
    <property type="project" value="UniProtKB-KW"/>
</dbReference>
<dbReference type="Gene3D" id="1.10.8.60">
    <property type="match status" value="1"/>
</dbReference>
<evidence type="ECO:0000256" key="1">
    <source>
        <dbReference type="ARBA" id="ARBA00009771"/>
    </source>
</evidence>
<dbReference type="PANTHER" id="PTHR48102:SF3">
    <property type="entry name" value="ATP-DEPENDENT PROTEASE ATPASE SUBUNIT HSLU"/>
    <property type="match status" value="1"/>
</dbReference>
<comment type="caution">
    <text evidence="8">The sequence shown here is derived from an EMBL/GenBank/DDBJ whole genome shotgun (WGS) entry which is preliminary data.</text>
</comment>
<dbReference type="RefSeq" id="WP_273674244.1">
    <property type="nucleotide sequence ID" value="NZ_JAQQXR010000013.1"/>
</dbReference>
<dbReference type="NCBIfam" id="TIGR00390">
    <property type="entry name" value="hslU"/>
    <property type="match status" value="1"/>
</dbReference>
<feature type="domain" description="AAA+ ATPase" evidence="6">
    <location>
        <begin position="48"/>
        <end position="334"/>
    </location>
</feature>
<dbReference type="Gene3D" id="3.40.50.300">
    <property type="entry name" value="P-loop containing nucleotide triphosphate hydrolases"/>
    <property type="match status" value="2"/>
</dbReference>
<feature type="binding site" evidence="5">
    <location>
        <position position="395"/>
    </location>
    <ligand>
        <name>ATP</name>
        <dbReference type="ChEBI" id="CHEBI:30616"/>
    </ligand>
</feature>
<evidence type="ECO:0000256" key="2">
    <source>
        <dbReference type="ARBA" id="ARBA00022741"/>
    </source>
</evidence>
<accession>A0ABT5K7N1</accession>
<proteinExistence type="inferred from homology"/>
<dbReference type="SMART" id="SM01086">
    <property type="entry name" value="ClpB_D2-small"/>
    <property type="match status" value="1"/>
</dbReference>
<dbReference type="HAMAP" id="MF_00249">
    <property type="entry name" value="HslU"/>
    <property type="match status" value="1"/>
</dbReference>
<dbReference type="InterPro" id="IPR027417">
    <property type="entry name" value="P-loop_NTPase"/>
</dbReference>
<keyword evidence="3 5" id="KW-0067">ATP-binding</keyword>
<dbReference type="Proteomes" id="UP001221208">
    <property type="component" value="Unassembled WGS sequence"/>
</dbReference>
<feature type="binding site" evidence="5">
    <location>
        <begin position="59"/>
        <end position="64"/>
    </location>
    <ligand>
        <name>ATP</name>
        <dbReference type="ChEBI" id="CHEBI:30616"/>
    </ligand>
</feature>
<gene>
    <name evidence="5 8" type="primary">hslU</name>
    <name evidence="8" type="ORF">OIK44_22935</name>
</gene>
<feature type="binding site" evidence="5">
    <location>
        <position position="17"/>
    </location>
    <ligand>
        <name>ATP</name>
        <dbReference type="ChEBI" id="CHEBI:30616"/>
    </ligand>
</feature>
<dbReference type="SMART" id="SM00382">
    <property type="entry name" value="AAA"/>
    <property type="match status" value="1"/>
</dbReference>
<feature type="domain" description="Clp ATPase C-terminal" evidence="7">
    <location>
        <begin position="337"/>
        <end position="433"/>
    </location>
</feature>
<dbReference type="CDD" id="cd19498">
    <property type="entry name" value="RecA-like_HslU"/>
    <property type="match status" value="1"/>
</dbReference>
<dbReference type="Pfam" id="PF00004">
    <property type="entry name" value="AAA"/>
    <property type="match status" value="1"/>
</dbReference>
<evidence type="ECO:0000256" key="4">
    <source>
        <dbReference type="ARBA" id="ARBA00023186"/>
    </source>
</evidence>
<evidence type="ECO:0000256" key="5">
    <source>
        <dbReference type="HAMAP-Rule" id="MF_00249"/>
    </source>
</evidence>
<reference evidence="8 9" key="1">
    <citation type="submission" date="2022-10" db="EMBL/GenBank/DDBJ databases">
        <title>Janthinobacterium sp. hw3 Genome sequencing.</title>
        <authorList>
            <person name="Park S."/>
        </authorList>
    </citation>
    <scope>NUCLEOTIDE SEQUENCE [LARGE SCALE GENOMIC DNA]</scope>
    <source>
        <strain evidence="9">hw3</strain>
    </source>
</reference>
<organism evidence="8 9">
    <name type="scientific">Janthinobacterium fluminis</name>
    <dbReference type="NCBI Taxonomy" id="2987524"/>
    <lineage>
        <taxon>Bacteria</taxon>
        <taxon>Pseudomonadati</taxon>
        <taxon>Pseudomonadota</taxon>
        <taxon>Betaproteobacteria</taxon>
        <taxon>Burkholderiales</taxon>
        <taxon>Oxalobacteraceae</taxon>
        <taxon>Janthinobacterium</taxon>
    </lineage>
</organism>
<feature type="binding site" evidence="5">
    <location>
        <position position="258"/>
    </location>
    <ligand>
        <name>ATP</name>
        <dbReference type="ChEBI" id="CHEBI:30616"/>
    </ligand>
</feature>
<feature type="binding site" evidence="5">
    <location>
        <position position="323"/>
    </location>
    <ligand>
        <name>ATP</name>
        <dbReference type="ChEBI" id="CHEBI:30616"/>
    </ligand>
</feature>
<comment type="subcellular location">
    <subcellularLocation>
        <location evidence="5">Cytoplasm</location>
    </subcellularLocation>
</comment>
<name>A0ABT5K7N1_9BURK</name>
<dbReference type="SUPFAM" id="SSF52540">
    <property type="entry name" value="P-loop containing nucleoside triphosphate hydrolases"/>
    <property type="match status" value="1"/>
</dbReference>
<evidence type="ECO:0000256" key="3">
    <source>
        <dbReference type="ARBA" id="ARBA00022840"/>
    </source>
</evidence>
<dbReference type="Gene3D" id="1.10.8.10">
    <property type="entry name" value="DNA helicase RuvA subunit, C-terminal domain"/>
    <property type="match status" value="2"/>
</dbReference>
<evidence type="ECO:0000259" key="7">
    <source>
        <dbReference type="SMART" id="SM01086"/>
    </source>
</evidence>
<keyword evidence="4 5" id="KW-0143">Chaperone</keyword>
<comment type="subunit">
    <text evidence="5">A double ring-shaped homohexamer of HslV is capped on each side by a ring-shaped HslU homohexamer. The assembly of the HslU/HslV complex is dependent on binding of ATP.</text>
</comment>
<comment type="function">
    <text evidence="5">ATPase subunit of a proteasome-like degradation complex; this subunit has chaperone activity. The binding of ATP and its subsequent hydrolysis by HslU are essential for unfolding of protein substrates subsequently hydrolyzed by HslV. HslU recognizes the N-terminal part of its protein substrates and unfolds these before they are guided to HslV for hydrolysis.</text>
</comment>
<keyword evidence="2 5" id="KW-0547">Nucleotide-binding</keyword>
<evidence type="ECO:0000259" key="6">
    <source>
        <dbReference type="SMART" id="SM00382"/>
    </source>
</evidence>
<dbReference type="NCBIfam" id="NF003544">
    <property type="entry name" value="PRK05201.1"/>
    <property type="match status" value="1"/>
</dbReference>
<sequence>MNMTPLEIVAELDKHVVGQGRAKKAVAIALRNRWRRQQVGEPLRHEITPKNILMIGPTGVGKTEIARRLAKLADAPFIKIEATKFTEVGYVGRDVDTIIRDLIDIGIKQTRSSEMKKVRLRAEDAAEDRVIDILVPPARDFGFNVAAAEAPAAGDSTRQTFRKRLRQGELDDKEIEIELAEAGPQMEIMAPPGMEEMTEQIKSMFSGVGAGRKKARKIKIKEALKLLVEEEAAKLLNEDELKQMAIQNVEQNGIVFLDEIDKIASRSEVGGADVSRAGVQRDLLPLVEGTTVNTKYGMIRTDHILFIASGAFHLAKPSDLIPELQGRFPIRVELESLSTADFERILTSTDACLTMQYEALLATENVKIDFAPEGITRLAEIAFSVNERTENIGARRLYTVMEKLLEEVSFSASESGGTVVTVDAAYVNARLEALAVNEDLSRYVL</sequence>
<keyword evidence="8" id="KW-0645">Protease</keyword>
<dbReference type="Pfam" id="PF07724">
    <property type="entry name" value="AAA_2"/>
    <property type="match status" value="1"/>
</dbReference>
<dbReference type="PANTHER" id="PTHR48102">
    <property type="entry name" value="ATP-DEPENDENT CLP PROTEASE ATP-BINDING SUBUNIT CLPX-LIKE, MITOCHONDRIAL-RELATED"/>
    <property type="match status" value="1"/>
</dbReference>
<dbReference type="InterPro" id="IPR003593">
    <property type="entry name" value="AAA+_ATPase"/>
</dbReference>
<evidence type="ECO:0000313" key="9">
    <source>
        <dbReference type="Proteomes" id="UP001221208"/>
    </source>
</evidence>
<keyword evidence="5" id="KW-0963">Cytoplasm</keyword>
<evidence type="ECO:0000313" key="8">
    <source>
        <dbReference type="EMBL" id="MDC8760450.1"/>
    </source>
</evidence>
<comment type="similarity">
    <text evidence="1 5">Belongs to the ClpX chaperone family. HslU subfamily.</text>
</comment>
<dbReference type="InterPro" id="IPR019489">
    <property type="entry name" value="Clp_ATPase_C"/>
</dbReference>
<dbReference type="InterPro" id="IPR003959">
    <property type="entry name" value="ATPase_AAA_core"/>
</dbReference>
<dbReference type="EMBL" id="JAQQXR010000013">
    <property type="protein sequence ID" value="MDC8760450.1"/>
    <property type="molecule type" value="Genomic_DNA"/>
</dbReference>
<protein>
    <recommendedName>
        <fullName evidence="5">ATP-dependent protease ATPase subunit HslU</fullName>
    </recommendedName>
    <alternativeName>
        <fullName evidence="5">Unfoldase HslU</fullName>
    </alternativeName>
</protein>
<dbReference type="GO" id="GO:0008233">
    <property type="term" value="F:peptidase activity"/>
    <property type="evidence" value="ECO:0007669"/>
    <property type="project" value="UniProtKB-KW"/>
</dbReference>
<keyword evidence="9" id="KW-1185">Reference proteome</keyword>